<proteinExistence type="inferred from homology"/>
<dbReference type="AlphaFoldDB" id="A0AAW4PHA1"/>
<gene>
    <name evidence="2" type="ORF">EGH23_21550</name>
</gene>
<dbReference type="GO" id="GO:0015689">
    <property type="term" value="P:molybdate ion transport"/>
    <property type="evidence" value="ECO:0007669"/>
    <property type="project" value="TreeGrafter"/>
</dbReference>
<dbReference type="PANTHER" id="PTHR30632">
    <property type="entry name" value="MOLYBDATE-BINDING PERIPLASMIC PROTEIN"/>
    <property type="match status" value="1"/>
</dbReference>
<dbReference type="PANTHER" id="PTHR30632:SF16">
    <property type="entry name" value="MOLYBDATE_TUNGSTATE-BINDING PROTEIN WTPA"/>
    <property type="match status" value="1"/>
</dbReference>
<comment type="similarity">
    <text evidence="1">Belongs to the bacterial solute-binding protein 1 family. WtpA subfamily.</text>
</comment>
<dbReference type="EMBL" id="RKLT01000020">
    <property type="protein sequence ID" value="MBX0297467.1"/>
    <property type="molecule type" value="Genomic_DNA"/>
</dbReference>
<evidence type="ECO:0000313" key="2">
    <source>
        <dbReference type="EMBL" id="MBX0297467.1"/>
    </source>
</evidence>
<dbReference type="SUPFAM" id="SSF53850">
    <property type="entry name" value="Periplasmic binding protein-like II"/>
    <property type="match status" value="1"/>
</dbReference>
<keyword evidence="3" id="KW-1185">Reference proteome</keyword>
<evidence type="ECO:0000256" key="1">
    <source>
        <dbReference type="ARBA" id="ARBA00009438"/>
    </source>
</evidence>
<dbReference type="GO" id="GO:0030973">
    <property type="term" value="F:molybdate ion binding"/>
    <property type="evidence" value="ECO:0007669"/>
    <property type="project" value="TreeGrafter"/>
</dbReference>
<dbReference type="Gene3D" id="3.40.190.10">
    <property type="entry name" value="Periplasmic binding protein-like II"/>
    <property type="match status" value="2"/>
</dbReference>
<reference evidence="2 3" key="1">
    <citation type="submission" date="2021-06" db="EMBL/GenBank/DDBJ databases">
        <title>Halomicroarcula sp. a new haloarchaeum isolated from saline soil.</title>
        <authorList>
            <person name="Duran-Viseras A."/>
            <person name="Sanchez-Porro C."/>
            <person name="Ventosa A."/>
        </authorList>
    </citation>
    <scope>NUCLEOTIDE SEQUENCE [LARGE SCALE GENOMIC DNA]</scope>
    <source>
        <strain evidence="2 3">F27</strain>
    </source>
</reference>
<protein>
    <submittedName>
        <fullName evidence="2">Substrate-binding domain-containing protein</fullName>
    </submittedName>
</protein>
<organism evidence="2 3">
    <name type="scientific">Haloarcula nitratireducens</name>
    <dbReference type="NCBI Taxonomy" id="2487749"/>
    <lineage>
        <taxon>Archaea</taxon>
        <taxon>Methanobacteriati</taxon>
        <taxon>Methanobacteriota</taxon>
        <taxon>Stenosarchaea group</taxon>
        <taxon>Halobacteria</taxon>
        <taxon>Halobacteriales</taxon>
        <taxon>Haloarculaceae</taxon>
        <taxon>Haloarcula</taxon>
    </lineage>
</organism>
<dbReference type="Pfam" id="PF13531">
    <property type="entry name" value="SBP_bac_11"/>
    <property type="match status" value="1"/>
</dbReference>
<dbReference type="RefSeq" id="WP_220582054.1">
    <property type="nucleotide sequence ID" value="NZ_RKLT01000020.1"/>
</dbReference>
<evidence type="ECO:0000313" key="3">
    <source>
        <dbReference type="Proteomes" id="UP001430455"/>
    </source>
</evidence>
<name>A0AAW4PHA1_9EURY</name>
<comment type="caution">
    <text evidence="2">The sequence shown here is derived from an EMBL/GenBank/DDBJ whole genome shotgun (WGS) entry which is preliminary data.</text>
</comment>
<sequence length="298" mass="32562">MDYSRRQVLGALGAGSVLVGGFAVSSGRQRNDVSILAAGSLNDALENGLRADVAVPLRVEAHGSARVARLVADEQKDPDIVSVADAALFDSPLDPAWFCEFATNSLVVAYNPETEGGRRVADAGSDGWYRSLSDGSVTLGRTDPDLDPLGYRTLFMLDLATNHYGTDSDLRTVVPQRSRTYPETRLVSQFETGSIDAAVTYRNMAVERGYEYLDLPPEIDLSDPRYTDRYATTSYELPSGKTVRGGVIRYAATARDRRQSVADVFETHVTGDYLTDFGFAVPNDYPRYTDNVPDAFTD</sequence>
<dbReference type="Proteomes" id="UP001430455">
    <property type="component" value="Unassembled WGS sequence"/>
</dbReference>
<dbReference type="CDD" id="cd13540">
    <property type="entry name" value="PBP2_ModA_WtpA"/>
    <property type="match status" value="1"/>
</dbReference>
<dbReference type="InterPro" id="IPR050682">
    <property type="entry name" value="ModA/WtpA"/>
</dbReference>
<accession>A0AAW4PHA1</accession>